<dbReference type="GO" id="GO:0004252">
    <property type="term" value="F:serine-type endopeptidase activity"/>
    <property type="evidence" value="ECO:0007669"/>
    <property type="project" value="UniProtKB-UniRule"/>
</dbReference>
<dbReference type="Gene3D" id="3.40.50.200">
    <property type="entry name" value="Peptidase S8/S53 domain"/>
    <property type="match status" value="1"/>
</dbReference>
<dbReference type="OrthoDB" id="5392553at2"/>
<dbReference type="GO" id="GO:0006508">
    <property type="term" value="P:proteolysis"/>
    <property type="evidence" value="ECO:0007669"/>
    <property type="project" value="UniProtKB-KW"/>
</dbReference>
<dbReference type="EC" id="3.4.21.-" evidence="7"/>
<dbReference type="Proteomes" id="UP000238823">
    <property type="component" value="Unassembled WGS sequence"/>
</dbReference>
<keyword evidence="3 5" id="KW-0378">Hydrolase</keyword>
<dbReference type="SUPFAM" id="SSF52743">
    <property type="entry name" value="Subtilisin-like"/>
    <property type="match status" value="1"/>
</dbReference>
<reference evidence="7 8" key="1">
    <citation type="submission" date="2018-03" db="EMBL/GenBank/DDBJ databases">
        <title>Draft Genome Sequences of the Obligatory Marine Myxobacteria Enhygromyxa salina SWB007.</title>
        <authorList>
            <person name="Poehlein A."/>
            <person name="Moghaddam J.A."/>
            <person name="Harms H."/>
            <person name="Alanjari M."/>
            <person name="Koenig G.M."/>
            <person name="Daniel R."/>
            <person name="Schaeberle T.F."/>
        </authorList>
    </citation>
    <scope>NUCLEOTIDE SEQUENCE [LARGE SCALE GENOMIC DNA]</scope>
    <source>
        <strain evidence="7 8">SWB007</strain>
    </source>
</reference>
<accession>A0A2S9Y4F1</accession>
<evidence type="ECO:0000256" key="2">
    <source>
        <dbReference type="ARBA" id="ARBA00022670"/>
    </source>
</evidence>
<dbReference type="InterPro" id="IPR023828">
    <property type="entry name" value="Peptidase_S8_Ser-AS"/>
</dbReference>
<sequence>MSRNTSTTNSAPIDTVTVDRPQQFGAPQLGLALAEVDQLIRASEARNRFAVDGSAVTVAVCDTGLNTRHIDFRGKVRDQRNFTADNEGALEDANDGHGHGSNVSGIIVANGDHRGIAPGAGIVPLKVLSNMGRGSFAAVAEALEWVLDNAGRHNISVVCMSLGAGDNRTSDDGLVGDRINEQIQHLRERRIAVVIAAGNDYFKHGSAQGMSYPAILRHCVSVGAVYDKRAGSFSYESGAKAFSTGPDRITPFSQRLHHSVGGSCRTDLFAPGAPVTSAGIEGPRGESVQHGTSQAAPVVAGVIALMQTLHLELCGELPEVDELVGMLQRGATLIRDGDDESDNVTNTGLDFERVDAVGALDALTCRIQKRLFLGGAPLRGHARLTIPIDSGLHDQSNAAE</sequence>
<evidence type="ECO:0000259" key="6">
    <source>
        <dbReference type="Pfam" id="PF00082"/>
    </source>
</evidence>
<evidence type="ECO:0000313" key="8">
    <source>
        <dbReference type="Proteomes" id="UP000238823"/>
    </source>
</evidence>
<dbReference type="PROSITE" id="PS00137">
    <property type="entry name" value="SUBTILASE_HIS"/>
    <property type="match status" value="1"/>
</dbReference>
<dbReference type="InterPro" id="IPR050131">
    <property type="entry name" value="Peptidase_S8_subtilisin-like"/>
</dbReference>
<gene>
    <name evidence="7" type="primary">isp</name>
    <name evidence="7" type="ORF">ENSA7_61910</name>
</gene>
<dbReference type="EMBL" id="PVNL01000119">
    <property type="protein sequence ID" value="PRP99974.1"/>
    <property type="molecule type" value="Genomic_DNA"/>
</dbReference>
<evidence type="ECO:0000256" key="1">
    <source>
        <dbReference type="ARBA" id="ARBA00011073"/>
    </source>
</evidence>
<organism evidence="7 8">
    <name type="scientific">Enhygromyxa salina</name>
    <dbReference type="NCBI Taxonomy" id="215803"/>
    <lineage>
        <taxon>Bacteria</taxon>
        <taxon>Pseudomonadati</taxon>
        <taxon>Myxococcota</taxon>
        <taxon>Polyangia</taxon>
        <taxon>Nannocystales</taxon>
        <taxon>Nannocystaceae</taxon>
        <taxon>Enhygromyxa</taxon>
    </lineage>
</organism>
<feature type="domain" description="Peptidase S8/S53" evidence="6">
    <location>
        <begin position="53"/>
        <end position="310"/>
    </location>
</feature>
<dbReference type="PANTHER" id="PTHR43806:SF11">
    <property type="entry name" value="CEREVISIN-RELATED"/>
    <property type="match status" value="1"/>
</dbReference>
<dbReference type="PROSITE" id="PS51892">
    <property type="entry name" value="SUBTILASE"/>
    <property type="match status" value="1"/>
</dbReference>
<evidence type="ECO:0000256" key="3">
    <source>
        <dbReference type="ARBA" id="ARBA00022801"/>
    </source>
</evidence>
<dbReference type="InterPro" id="IPR015500">
    <property type="entry name" value="Peptidase_S8_subtilisin-rel"/>
</dbReference>
<protein>
    <submittedName>
        <fullName evidence="7">Intracellular serine protease</fullName>
        <ecNumber evidence="7">3.4.21.-</ecNumber>
    </submittedName>
</protein>
<keyword evidence="2 5" id="KW-0645">Protease</keyword>
<comment type="similarity">
    <text evidence="1 5">Belongs to the peptidase S8 family.</text>
</comment>
<dbReference type="AlphaFoldDB" id="A0A2S9Y4F1"/>
<evidence type="ECO:0000313" key="7">
    <source>
        <dbReference type="EMBL" id="PRP99974.1"/>
    </source>
</evidence>
<dbReference type="PANTHER" id="PTHR43806">
    <property type="entry name" value="PEPTIDASE S8"/>
    <property type="match status" value="1"/>
</dbReference>
<dbReference type="Pfam" id="PF00082">
    <property type="entry name" value="Peptidase_S8"/>
    <property type="match status" value="1"/>
</dbReference>
<feature type="active site" description="Charge relay system" evidence="5">
    <location>
        <position position="293"/>
    </location>
</feature>
<evidence type="ECO:0000256" key="4">
    <source>
        <dbReference type="ARBA" id="ARBA00022825"/>
    </source>
</evidence>
<proteinExistence type="inferred from homology"/>
<dbReference type="InterPro" id="IPR022398">
    <property type="entry name" value="Peptidase_S8_His-AS"/>
</dbReference>
<feature type="active site" description="Charge relay system" evidence="5">
    <location>
        <position position="99"/>
    </location>
</feature>
<dbReference type="InterPro" id="IPR036852">
    <property type="entry name" value="Peptidase_S8/S53_dom_sf"/>
</dbReference>
<feature type="active site" description="Charge relay system" evidence="5">
    <location>
        <position position="62"/>
    </location>
</feature>
<dbReference type="PROSITE" id="PS00138">
    <property type="entry name" value="SUBTILASE_SER"/>
    <property type="match status" value="1"/>
</dbReference>
<dbReference type="InterPro" id="IPR000209">
    <property type="entry name" value="Peptidase_S8/S53_dom"/>
</dbReference>
<dbReference type="PRINTS" id="PR00723">
    <property type="entry name" value="SUBTILISIN"/>
</dbReference>
<dbReference type="RefSeq" id="WP_106093053.1">
    <property type="nucleotide sequence ID" value="NZ_PVNL01000119.1"/>
</dbReference>
<comment type="caution">
    <text evidence="7">The sequence shown here is derived from an EMBL/GenBank/DDBJ whole genome shotgun (WGS) entry which is preliminary data.</text>
</comment>
<name>A0A2S9Y4F1_9BACT</name>
<keyword evidence="4 5" id="KW-0720">Serine protease</keyword>
<evidence type="ECO:0000256" key="5">
    <source>
        <dbReference type="PROSITE-ProRule" id="PRU01240"/>
    </source>
</evidence>